<dbReference type="Proteomes" id="UP000011668">
    <property type="component" value="Unassembled WGS sequence"/>
</dbReference>
<sequence>MGTEWLSGVLKGLNSSDPGDINIPGTPPTQIRRTVVYNSAHPLAGNWTRLLFNILSLSESVANPFRTTDQAQSTYLPIICGVDYTYVENIRVYCVTNRWIGCCSGMLFRNPILLMTDSL</sequence>
<accession>L8WLA9</accession>
<keyword evidence="2" id="KW-1185">Reference proteome</keyword>
<gene>
    <name evidence="1" type="ORF">AG1IA_08358</name>
</gene>
<comment type="caution">
    <text evidence="1">The sequence shown here is derived from an EMBL/GenBank/DDBJ whole genome shotgun (WGS) entry which is preliminary data.</text>
</comment>
<reference evidence="1 2" key="1">
    <citation type="journal article" date="2013" name="Nat. Commun.">
        <title>The evolution and pathogenic mechanisms of the rice sheath blight pathogen.</title>
        <authorList>
            <person name="Zheng A."/>
            <person name="Lin R."/>
            <person name="Xu L."/>
            <person name="Qin P."/>
            <person name="Tang C."/>
            <person name="Ai P."/>
            <person name="Zhang D."/>
            <person name="Liu Y."/>
            <person name="Sun Z."/>
            <person name="Feng H."/>
            <person name="Wang Y."/>
            <person name="Chen Y."/>
            <person name="Liang X."/>
            <person name="Fu R."/>
            <person name="Li Q."/>
            <person name="Zhang J."/>
            <person name="Yu X."/>
            <person name="Xie Z."/>
            <person name="Ding L."/>
            <person name="Guan P."/>
            <person name="Tang J."/>
            <person name="Liang Y."/>
            <person name="Wang S."/>
            <person name="Deng Q."/>
            <person name="Li S."/>
            <person name="Zhu J."/>
            <person name="Wang L."/>
            <person name="Liu H."/>
            <person name="Li P."/>
        </authorList>
    </citation>
    <scope>NUCLEOTIDE SEQUENCE [LARGE SCALE GENOMIC DNA]</scope>
    <source>
        <strain evidence="2">AG-1 IA</strain>
    </source>
</reference>
<protein>
    <submittedName>
        <fullName evidence="1">Uncharacterized protein</fullName>
    </submittedName>
</protein>
<organism evidence="1 2">
    <name type="scientific">Thanatephorus cucumeris (strain AG1-IA)</name>
    <name type="common">Rice sheath blight fungus</name>
    <name type="synonym">Rhizoctonia solani</name>
    <dbReference type="NCBI Taxonomy" id="983506"/>
    <lineage>
        <taxon>Eukaryota</taxon>
        <taxon>Fungi</taxon>
        <taxon>Dikarya</taxon>
        <taxon>Basidiomycota</taxon>
        <taxon>Agaricomycotina</taxon>
        <taxon>Agaricomycetes</taxon>
        <taxon>Cantharellales</taxon>
        <taxon>Ceratobasidiaceae</taxon>
        <taxon>Rhizoctonia</taxon>
        <taxon>Rhizoctonia solani AG-1</taxon>
    </lineage>
</organism>
<name>L8WLA9_THACA</name>
<proteinExistence type="predicted"/>
<dbReference type="EMBL" id="AFRT01002539">
    <property type="protein sequence ID" value="ELU37608.1"/>
    <property type="molecule type" value="Genomic_DNA"/>
</dbReference>
<evidence type="ECO:0000313" key="1">
    <source>
        <dbReference type="EMBL" id="ELU37608.1"/>
    </source>
</evidence>
<dbReference type="HOGENOM" id="CLU_2063074_0_0_1"/>
<evidence type="ECO:0000313" key="2">
    <source>
        <dbReference type="Proteomes" id="UP000011668"/>
    </source>
</evidence>
<dbReference type="AlphaFoldDB" id="L8WLA9"/>